<protein>
    <submittedName>
        <fullName evidence="1">Uncharacterized protein (DUF885 family)</fullName>
    </submittedName>
</protein>
<sequence length="557" mass="61552">MASSERTPSDVDRIAEGWVDTLVELNPAVGTYIGRPSTDDRLADYSPEGHERSVEAIRSTLQALRTAEPADDIDRITVADLGSELGLELEVDEARLHLRDLNVIASPAQEIREVFDLMPTDSRDDWERIATRLGDVPRAIDGYIATLRAGAAEGVVPAVRQVREVAAQARRVAKPDGFFGTFVEQAKAGDDELAEPLRRELARAAAGAASAYGSLAAFLEDELQAVAGKRDAVGRDIYALRSRHFLGAVIDLDETYEWGIVELARMVAEQEAIAREILPGASVAEAIAFLDGDPSRKLHGTDALKRWMQETSDRAVAELGATQFDIPDEIRTLECLIAPTQEGGIYYTGPSDDFTRPGRMWWSVPEGVTEFDTWRELTTVYHEGVPGHHLQIGQAVVNRGKLNTWRRQLAGTSGHAEGWALYAERLMEGLGYLDDPADRLGMLDGQRMRAARVVLDIGVHLGKQRPDGNGPWTGEYALEFLSQNVNMNEGFVRFEVNRYLGWPGQAPSYKVGQRIWEQLRDEVARREGASFDIREFHRRALDLGGVGLDTLRGALLN</sequence>
<dbReference type="InterPro" id="IPR010281">
    <property type="entry name" value="DUF885"/>
</dbReference>
<evidence type="ECO:0000313" key="1">
    <source>
        <dbReference type="EMBL" id="RZS66212.1"/>
    </source>
</evidence>
<dbReference type="OrthoDB" id="9760040at2"/>
<dbReference type="RefSeq" id="WP_130352820.1">
    <property type="nucleotide sequence ID" value="NZ_SGWY01000002.1"/>
</dbReference>
<name>A0A4Q7MHK7_9MICO</name>
<evidence type="ECO:0000313" key="2">
    <source>
        <dbReference type="Proteomes" id="UP000293289"/>
    </source>
</evidence>
<dbReference type="Pfam" id="PF05960">
    <property type="entry name" value="DUF885"/>
    <property type="match status" value="1"/>
</dbReference>
<reference evidence="1 2" key="1">
    <citation type="submission" date="2019-02" db="EMBL/GenBank/DDBJ databases">
        <title>Genomic Encyclopedia of Type Strains, Phase IV (KMG-IV): sequencing the most valuable type-strain genomes for metagenomic binning, comparative biology and taxonomic classification.</title>
        <authorList>
            <person name="Goeker M."/>
        </authorList>
    </citation>
    <scope>NUCLEOTIDE SEQUENCE [LARGE SCALE GENOMIC DNA]</scope>
    <source>
        <strain evidence="1 2">DSM 43045</strain>
    </source>
</reference>
<dbReference type="AlphaFoldDB" id="A0A4Q7MHK7"/>
<proteinExistence type="predicted"/>
<dbReference type="Proteomes" id="UP000293289">
    <property type="component" value="Unassembled WGS sequence"/>
</dbReference>
<comment type="caution">
    <text evidence="1">The sequence shown here is derived from an EMBL/GenBank/DDBJ whole genome shotgun (WGS) entry which is preliminary data.</text>
</comment>
<organism evidence="1 2">
    <name type="scientific">Agromyces ramosus</name>
    <dbReference type="NCBI Taxonomy" id="33879"/>
    <lineage>
        <taxon>Bacteria</taxon>
        <taxon>Bacillati</taxon>
        <taxon>Actinomycetota</taxon>
        <taxon>Actinomycetes</taxon>
        <taxon>Micrococcales</taxon>
        <taxon>Microbacteriaceae</taxon>
        <taxon>Agromyces</taxon>
    </lineage>
</organism>
<dbReference type="PANTHER" id="PTHR33361">
    <property type="entry name" value="GLR0591 PROTEIN"/>
    <property type="match status" value="1"/>
</dbReference>
<dbReference type="EMBL" id="SGWY01000002">
    <property type="protein sequence ID" value="RZS66212.1"/>
    <property type="molecule type" value="Genomic_DNA"/>
</dbReference>
<keyword evidence="2" id="KW-1185">Reference proteome</keyword>
<dbReference type="PANTHER" id="PTHR33361:SF2">
    <property type="entry name" value="DUF885 DOMAIN-CONTAINING PROTEIN"/>
    <property type="match status" value="1"/>
</dbReference>
<accession>A0A4Q7MHK7</accession>
<gene>
    <name evidence="1" type="ORF">EV187_1932</name>
</gene>